<protein>
    <submittedName>
        <fullName evidence="2">Uncharacterized protein</fullName>
    </submittedName>
</protein>
<gene>
    <name evidence="2" type="ORF">RchiOBHm_Chr5g0053911</name>
</gene>
<reference evidence="2 3" key="1">
    <citation type="journal article" date="2018" name="Nat. Genet.">
        <title>The Rosa genome provides new insights in the design of modern roses.</title>
        <authorList>
            <person name="Bendahmane M."/>
        </authorList>
    </citation>
    <scope>NUCLEOTIDE SEQUENCE [LARGE SCALE GENOMIC DNA]</scope>
    <source>
        <strain evidence="3">cv. Old Blush</strain>
    </source>
</reference>
<dbReference type="Gramene" id="PRQ33116">
    <property type="protein sequence ID" value="PRQ33116"/>
    <property type="gene ID" value="RchiOBHm_Chr5g0053911"/>
</dbReference>
<proteinExistence type="predicted"/>
<name>A0A2P6QG06_ROSCH</name>
<organism evidence="2 3">
    <name type="scientific">Rosa chinensis</name>
    <name type="common">China rose</name>
    <dbReference type="NCBI Taxonomy" id="74649"/>
    <lineage>
        <taxon>Eukaryota</taxon>
        <taxon>Viridiplantae</taxon>
        <taxon>Streptophyta</taxon>
        <taxon>Embryophyta</taxon>
        <taxon>Tracheophyta</taxon>
        <taxon>Spermatophyta</taxon>
        <taxon>Magnoliopsida</taxon>
        <taxon>eudicotyledons</taxon>
        <taxon>Gunneridae</taxon>
        <taxon>Pentapetalae</taxon>
        <taxon>rosids</taxon>
        <taxon>fabids</taxon>
        <taxon>Rosales</taxon>
        <taxon>Rosaceae</taxon>
        <taxon>Rosoideae</taxon>
        <taxon>Rosoideae incertae sedis</taxon>
        <taxon>Rosa</taxon>
    </lineage>
</organism>
<dbReference type="Proteomes" id="UP000238479">
    <property type="component" value="Chromosome 5"/>
</dbReference>
<accession>A0A2P6QG06</accession>
<feature type="signal peptide" evidence="1">
    <location>
        <begin position="1"/>
        <end position="19"/>
    </location>
</feature>
<keyword evidence="1" id="KW-0732">Signal</keyword>
<comment type="caution">
    <text evidence="2">The sequence shown here is derived from an EMBL/GenBank/DDBJ whole genome shotgun (WGS) entry which is preliminary data.</text>
</comment>
<feature type="chain" id="PRO_5015179803" evidence="1">
    <location>
        <begin position="20"/>
        <end position="138"/>
    </location>
</feature>
<sequence length="138" mass="15195">MREMAVLITLCLLLRAPWSRLTWTGASHIPFLDFISCLSVIIDSSLLQDLGENQLSNIDQQLVNPVNPAKDVEDIGVLGWEALLNHQMPVQVRESRSCSTLELALLNPTESNPSMFGMLTSPPTEGIPRSDHVIICAS</sequence>
<dbReference type="EMBL" id="PDCK01000043">
    <property type="protein sequence ID" value="PRQ33116.1"/>
    <property type="molecule type" value="Genomic_DNA"/>
</dbReference>
<dbReference type="AlphaFoldDB" id="A0A2P6QG06"/>
<evidence type="ECO:0000313" key="3">
    <source>
        <dbReference type="Proteomes" id="UP000238479"/>
    </source>
</evidence>
<evidence type="ECO:0000313" key="2">
    <source>
        <dbReference type="EMBL" id="PRQ33116.1"/>
    </source>
</evidence>
<evidence type="ECO:0000256" key="1">
    <source>
        <dbReference type="SAM" id="SignalP"/>
    </source>
</evidence>
<keyword evidence="3" id="KW-1185">Reference proteome</keyword>